<name>A0ABD3QHW0_9STRA</name>
<keyword evidence="1" id="KW-0175">Coiled coil</keyword>
<feature type="region of interest" description="Disordered" evidence="2">
    <location>
        <begin position="1"/>
        <end position="43"/>
    </location>
</feature>
<gene>
    <name evidence="3" type="ORF">ACHAWO_004681</name>
</gene>
<comment type="caution">
    <text evidence="3">The sequence shown here is derived from an EMBL/GenBank/DDBJ whole genome shotgun (WGS) entry which is preliminary data.</text>
</comment>
<feature type="compositionally biased region" description="Basic and acidic residues" evidence="2">
    <location>
        <begin position="19"/>
        <end position="39"/>
    </location>
</feature>
<accession>A0ABD3QHW0</accession>
<organism evidence="3 4">
    <name type="scientific">Cyclotella atomus</name>
    <dbReference type="NCBI Taxonomy" id="382360"/>
    <lineage>
        <taxon>Eukaryota</taxon>
        <taxon>Sar</taxon>
        <taxon>Stramenopiles</taxon>
        <taxon>Ochrophyta</taxon>
        <taxon>Bacillariophyta</taxon>
        <taxon>Coscinodiscophyceae</taxon>
        <taxon>Thalassiosirophycidae</taxon>
        <taxon>Stephanodiscales</taxon>
        <taxon>Stephanodiscaceae</taxon>
        <taxon>Cyclotella</taxon>
    </lineage>
</organism>
<dbReference type="Proteomes" id="UP001530400">
    <property type="component" value="Unassembled WGS sequence"/>
</dbReference>
<evidence type="ECO:0000313" key="3">
    <source>
        <dbReference type="EMBL" id="KAL3800003.1"/>
    </source>
</evidence>
<dbReference type="AlphaFoldDB" id="A0ABD3QHW0"/>
<sequence length="307" mass="34309">MDQSPTSMAATAMAAAVANRERQTKLATNDERCEEKDEPILSSSTAAAARPIKLFNQEDPTSTASDIQNIWNAHSDAESNLAETLRLLISEIYTLVQSGLGAFHELDVANRQLVQSKELIETKSREATRIGAVEDQSRASLSVSHTDRSFAPAILFSLLYLINPCTILLLQKLLRAVEASKSSTLSTSRSAQIETRLRSTINTLRDERDTSHQELATTRRKLSLAEEELRLTKSKLNRVIQEKHSMERDSRAAISLARSLDNNNPTDMNYYRSKVGELSDKLQASQRKVGELLERLNERSPKKRRSG</sequence>
<evidence type="ECO:0000313" key="4">
    <source>
        <dbReference type="Proteomes" id="UP001530400"/>
    </source>
</evidence>
<evidence type="ECO:0000256" key="1">
    <source>
        <dbReference type="SAM" id="Coils"/>
    </source>
</evidence>
<dbReference type="EMBL" id="JALLPJ020000173">
    <property type="protein sequence ID" value="KAL3800003.1"/>
    <property type="molecule type" value="Genomic_DNA"/>
</dbReference>
<keyword evidence="4" id="KW-1185">Reference proteome</keyword>
<protein>
    <submittedName>
        <fullName evidence="3">Uncharacterized protein</fullName>
    </submittedName>
</protein>
<feature type="compositionally biased region" description="Low complexity" evidence="2">
    <location>
        <begin position="8"/>
        <end position="18"/>
    </location>
</feature>
<evidence type="ECO:0000256" key="2">
    <source>
        <dbReference type="SAM" id="MobiDB-lite"/>
    </source>
</evidence>
<feature type="coiled-coil region" evidence="1">
    <location>
        <begin position="215"/>
        <end position="242"/>
    </location>
</feature>
<proteinExistence type="predicted"/>
<reference evidence="3 4" key="1">
    <citation type="submission" date="2024-10" db="EMBL/GenBank/DDBJ databases">
        <title>Updated reference genomes for cyclostephanoid diatoms.</title>
        <authorList>
            <person name="Roberts W.R."/>
            <person name="Alverson A.J."/>
        </authorList>
    </citation>
    <scope>NUCLEOTIDE SEQUENCE [LARGE SCALE GENOMIC DNA]</scope>
    <source>
        <strain evidence="3 4">AJA010-31</strain>
    </source>
</reference>